<gene>
    <name evidence="1" type="ORF">STRCR_0038</name>
</gene>
<sequence length="43" mass="4879">MKHNHQSSIINQKKLFWAPSSKFHLPGIFSDSSAGSLFFLWSA</sequence>
<proteinExistence type="predicted"/>
<organism evidence="1 2">
    <name type="scientific">Streptococcus criceti HS-6</name>
    <dbReference type="NCBI Taxonomy" id="873449"/>
    <lineage>
        <taxon>Bacteria</taxon>
        <taxon>Bacillati</taxon>
        <taxon>Bacillota</taxon>
        <taxon>Bacilli</taxon>
        <taxon>Lactobacillales</taxon>
        <taxon>Streptococcaceae</taxon>
        <taxon>Streptococcus</taxon>
    </lineage>
</organism>
<dbReference type="Proteomes" id="UP000004322">
    <property type="component" value="Unassembled WGS sequence"/>
</dbReference>
<evidence type="ECO:0000313" key="1">
    <source>
        <dbReference type="EMBL" id="EHI74145.1"/>
    </source>
</evidence>
<reference evidence="1" key="1">
    <citation type="submission" date="2011-07" db="EMBL/GenBank/DDBJ databases">
        <authorList>
            <person name="Stanhope M.J."/>
            <person name="Durkin A.S."/>
            <person name="Hostetler J."/>
            <person name="Kim M."/>
            <person name="Radune D."/>
            <person name="Singh I."/>
            <person name="Town C.D."/>
        </authorList>
    </citation>
    <scope>NUCLEOTIDE SEQUENCE [LARGE SCALE GENOMIC DNA]</scope>
    <source>
        <strain evidence="1">HS-6</strain>
    </source>
</reference>
<accession>G5JMS4</accession>
<evidence type="ECO:0000313" key="2">
    <source>
        <dbReference type="Proteomes" id="UP000004322"/>
    </source>
</evidence>
<dbReference type="EMBL" id="AEUV02000002">
    <property type="protein sequence ID" value="EHI74145.1"/>
    <property type="molecule type" value="Genomic_DNA"/>
</dbReference>
<keyword evidence="2" id="KW-1185">Reference proteome</keyword>
<comment type="caution">
    <text evidence="1">The sequence shown here is derived from an EMBL/GenBank/DDBJ whole genome shotgun (WGS) entry which is preliminary data.</text>
</comment>
<name>G5JMS4_STRCG</name>
<dbReference type="STRING" id="873449.STRCR_0038"/>
<dbReference type="AlphaFoldDB" id="G5JMS4"/>
<protein>
    <submittedName>
        <fullName evidence="1">Uncharacterized protein</fullName>
    </submittedName>
</protein>